<organism evidence="2 3">
    <name type="scientific">Canavalia gladiata</name>
    <name type="common">Sword bean</name>
    <name type="synonym">Dolichos gladiatus</name>
    <dbReference type="NCBI Taxonomy" id="3824"/>
    <lineage>
        <taxon>Eukaryota</taxon>
        <taxon>Viridiplantae</taxon>
        <taxon>Streptophyta</taxon>
        <taxon>Embryophyta</taxon>
        <taxon>Tracheophyta</taxon>
        <taxon>Spermatophyta</taxon>
        <taxon>Magnoliopsida</taxon>
        <taxon>eudicotyledons</taxon>
        <taxon>Gunneridae</taxon>
        <taxon>Pentapetalae</taxon>
        <taxon>rosids</taxon>
        <taxon>fabids</taxon>
        <taxon>Fabales</taxon>
        <taxon>Fabaceae</taxon>
        <taxon>Papilionoideae</taxon>
        <taxon>50 kb inversion clade</taxon>
        <taxon>NPAAA clade</taxon>
        <taxon>indigoferoid/millettioid clade</taxon>
        <taxon>Phaseoleae</taxon>
        <taxon>Canavalia</taxon>
    </lineage>
</organism>
<accession>A0AAN9KH63</accession>
<sequence length="87" mass="9554">MHIAGLTLICLSSPVNSSATDQWKTTLPQMLVMYMPSGFPEIIFLHREKGSSEVPIDPCVHLWGLLLYPSSPFASTPSDSNISTHKP</sequence>
<gene>
    <name evidence="2" type="ORF">VNO77_35111</name>
</gene>
<dbReference type="AlphaFoldDB" id="A0AAN9KH63"/>
<feature type="chain" id="PRO_5042936704" description="Secreted protein" evidence="1">
    <location>
        <begin position="18"/>
        <end position="87"/>
    </location>
</feature>
<evidence type="ECO:0008006" key="4">
    <source>
        <dbReference type="Google" id="ProtNLM"/>
    </source>
</evidence>
<feature type="signal peptide" evidence="1">
    <location>
        <begin position="1"/>
        <end position="17"/>
    </location>
</feature>
<keyword evidence="3" id="KW-1185">Reference proteome</keyword>
<dbReference type="EMBL" id="JAYMYQ010000008">
    <property type="protein sequence ID" value="KAK7316238.1"/>
    <property type="molecule type" value="Genomic_DNA"/>
</dbReference>
<evidence type="ECO:0000256" key="1">
    <source>
        <dbReference type="SAM" id="SignalP"/>
    </source>
</evidence>
<evidence type="ECO:0000313" key="3">
    <source>
        <dbReference type="Proteomes" id="UP001367508"/>
    </source>
</evidence>
<protein>
    <recommendedName>
        <fullName evidence="4">Secreted protein</fullName>
    </recommendedName>
</protein>
<reference evidence="2 3" key="1">
    <citation type="submission" date="2024-01" db="EMBL/GenBank/DDBJ databases">
        <title>The genomes of 5 underutilized Papilionoideae crops provide insights into root nodulation and disease resistanc.</title>
        <authorList>
            <person name="Jiang F."/>
        </authorList>
    </citation>
    <scope>NUCLEOTIDE SEQUENCE [LARGE SCALE GENOMIC DNA]</scope>
    <source>
        <strain evidence="2">LVBAO_FW01</strain>
        <tissue evidence="2">Leaves</tissue>
    </source>
</reference>
<evidence type="ECO:0000313" key="2">
    <source>
        <dbReference type="EMBL" id="KAK7316238.1"/>
    </source>
</evidence>
<comment type="caution">
    <text evidence="2">The sequence shown here is derived from an EMBL/GenBank/DDBJ whole genome shotgun (WGS) entry which is preliminary data.</text>
</comment>
<keyword evidence="1" id="KW-0732">Signal</keyword>
<dbReference type="Proteomes" id="UP001367508">
    <property type="component" value="Unassembled WGS sequence"/>
</dbReference>
<proteinExistence type="predicted"/>
<name>A0AAN9KH63_CANGL</name>